<reference evidence="2" key="1">
    <citation type="journal article" date="2020" name="Fungal Divers.">
        <title>Resolving the Mortierellaceae phylogeny through synthesis of multi-gene phylogenetics and phylogenomics.</title>
        <authorList>
            <person name="Vandepol N."/>
            <person name="Liber J."/>
            <person name="Desiro A."/>
            <person name="Na H."/>
            <person name="Kennedy M."/>
            <person name="Barry K."/>
            <person name="Grigoriev I.V."/>
            <person name="Miller A.N."/>
            <person name="O'Donnell K."/>
            <person name="Stajich J.E."/>
            <person name="Bonito G."/>
        </authorList>
    </citation>
    <scope>NUCLEOTIDE SEQUENCE</scope>
    <source>
        <strain evidence="2">NVP60</strain>
    </source>
</reference>
<protein>
    <submittedName>
        <fullName evidence="2">Uncharacterized protein</fullName>
    </submittedName>
</protein>
<dbReference type="OrthoDB" id="10596577at2759"/>
<proteinExistence type="predicted"/>
<feature type="compositionally biased region" description="Basic and acidic residues" evidence="1">
    <location>
        <begin position="17"/>
        <end position="40"/>
    </location>
</feature>
<dbReference type="EMBL" id="JAAAIN010004949">
    <property type="protein sequence ID" value="KAG0277134.1"/>
    <property type="molecule type" value="Genomic_DNA"/>
</dbReference>
<dbReference type="Proteomes" id="UP000823405">
    <property type="component" value="Unassembled WGS sequence"/>
</dbReference>
<organism evidence="2 3">
    <name type="scientific">Linnemannia gamsii</name>
    <dbReference type="NCBI Taxonomy" id="64522"/>
    <lineage>
        <taxon>Eukaryota</taxon>
        <taxon>Fungi</taxon>
        <taxon>Fungi incertae sedis</taxon>
        <taxon>Mucoromycota</taxon>
        <taxon>Mortierellomycotina</taxon>
        <taxon>Mortierellomycetes</taxon>
        <taxon>Mortierellales</taxon>
        <taxon>Mortierellaceae</taxon>
        <taxon>Linnemannia</taxon>
    </lineage>
</organism>
<feature type="non-terminal residue" evidence="2">
    <location>
        <position position="1"/>
    </location>
</feature>
<dbReference type="AlphaFoldDB" id="A0A9P6QNU3"/>
<gene>
    <name evidence="2" type="ORF">BGZ97_009951</name>
</gene>
<keyword evidence="3" id="KW-1185">Reference proteome</keyword>
<feature type="region of interest" description="Disordered" evidence="1">
    <location>
        <begin position="16"/>
        <end position="101"/>
    </location>
</feature>
<comment type="caution">
    <text evidence="2">The sequence shown here is derived from an EMBL/GenBank/DDBJ whole genome shotgun (WGS) entry which is preliminary data.</text>
</comment>
<accession>A0A9P6QNU3</accession>
<evidence type="ECO:0000313" key="3">
    <source>
        <dbReference type="Proteomes" id="UP000823405"/>
    </source>
</evidence>
<evidence type="ECO:0000256" key="1">
    <source>
        <dbReference type="SAM" id="MobiDB-lite"/>
    </source>
</evidence>
<evidence type="ECO:0000313" key="2">
    <source>
        <dbReference type="EMBL" id="KAG0277134.1"/>
    </source>
</evidence>
<sequence length="179" mass="20472">ESNEDDELARTLQELQDQEKQLKDQKKELADREKELDQKRQLLVLQHQETNPRLHTHQKRGPTGNADDKAEIFPLPPPRLSPGHVHSTSYSPESLKARRTVQAVSGSIDMYQRENYADDGPRRESEIVQDVIEPLYGPSPTVCNSIPDLVYEPSPDVGMEWTKQQQGNHPHAVVDPYLY</sequence>
<name>A0A9P6QNU3_9FUNG</name>